<feature type="compositionally biased region" description="Low complexity" evidence="1">
    <location>
        <begin position="291"/>
        <end position="302"/>
    </location>
</feature>
<accession>A0A448ZG55</accession>
<keyword evidence="3" id="KW-1185">Reference proteome</keyword>
<organism evidence="2 3">
    <name type="scientific">Pseudo-nitzschia multistriata</name>
    <dbReference type="NCBI Taxonomy" id="183589"/>
    <lineage>
        <taxon>Eukaryota</taxon>
        <taxon>Sar</taxon>
        <taxon>Stramenopiles</taxon>
        <taxon>Ochrophyta</taxon>
        <taxon>Bacillariophyta</taxon>
        <taxon>Bacillariophyceae</taxon>
        <taxon>Bacillariophycidae</taxon>
        <taxon>Bacillariales</taxon>
        <taxon>Bacillariaceae</taxon>
        <taxon>Pseudo-nitzschia</taxon>
    </lineage>
</organism>
<evidence type="ECO:0000313" key="2">
    <source>
        <dbReference type="EMBL" id="VEU41023.1"/>
    </source>
</evidence>
<name>A0A448ZG55_9STRA</name>
<protein>
    <submittedName>
        <fullName evidence="2">Uncharacterized protein</fullName>
    </submittedName>
</protein>
<dbReference type="OrthoDB" id="49204at2759"/>
<reference evidence="2 3" key="1">
    <citation type="submission" date="2019-01" db="EMBL/GenBank/DDBJ databases">
        <authorList>
            <person name="Ferrante I. M."/>
        </authorList>
    </citation>
    <scope>NUCLEOTIDE SEQUENCE [LARGE SCALE GENOMIC DNA]</scope>
    <source>
        <strain evidence="2 3">B856</strain>
    </source>
</reference>
<gene>
    <name evidence="2" type="ORF">PSNMU_V1.4_AUG-EV-PASAV3_0079370</name>
</gene>
<dbReference type="Proteomes" id="UP000291116">
    <property type="component" value="Unassembled WGS sequence"/>
</dbReference>
<feature type="compositionally biased region" description="Low complexity" evidence="1">
    <location>
        <begin position="156"/>
        <end position="167"/>
    </location>
</feature>
<feature type="compositionally biased region" description="Basic residues" evidence="1">
    <location>
        <begin position="246"/>
        <end position="255"/>
    </location>
</feature>
<dbReference type="AlphaFoldDB" id="A0A448ZG55"/>
<sequence>MADAAAFFAKKKKKKKTFKFNANTIDASQVTNTVHVDAPALSNTADLVPTTGALPLEKDAKVANDDNWDDEALAANTMRKGAAVVVPAGVTTKDLVVETKALSLKTNTGGNEQDDIAEKLRVEETKAKLAAAREGMEREAQRIKEEKEKKEEKAASSRFGAAAASGGKWVPSRARAAGGGLSSIGWGSKMASQQKVDTEDENLFPDLAAADAILEKQKAELPAYKAPTKTPVGGGATWGAPAAPKTRPKLNLKKKAVVEETPVTTEKAAKTEEAPVTEEASPEPAAEEPAPEAAAPVEAAAPAPAPIKPKKKKKKKDLSTFGKK</sequence>
<feature type="region of interest" description="Disordered" evidence="1">
    <location>
        <begin position="225"/>
        <end position="324"/>
    </location>
</feature>
<dbReference type="EMBL" id="CAACVS010000324">
    <property type="protein sequence ID" value="VEU41023.1"/>
    <property type="molecule type" value="Genomic_DNA"/>
</dbReference>
<feature type="compositionally biased region" description="Basic residues" evidence="1">
    <location>
        <begin position="308"/>
        <end position="324"/>
    </location>
</feature>
<proteinExistence type="predicted"/>
<evidence type="ECO:0000313" key="3">
    <source>
        <dbReference type="Proteomes" id="UP000291116"/>
    </source>
</evidence>
<feature type="region of interest" description="Disordered" evidence="1">
    <location>
        <begin position="132"/>
        <end position="186"/>
    </location>
</feature>
<feature type="compositionally biased region" description="Basic and acidic residues" evidence="1">
    <location>
        <begin position="134"/>
        <end position="155"/>
    </location>
</feature>
<evidence type="ECO:0000256" key="1">
    <source>
        <dbReference type="SAM" id="MobiDB-lite"/>
    </source>
</evidence>